<organism evidence="10 11">
    <name type="scientific">Coccomyxa subellipsoidea</name>
    <dbReference type="NCBI Taxonomy" id="248742"/>
    <lineage>
        <taxon>Eukaryota</taxon>
        <taxon>Viridiplantae</taxon>
        <taxon>Chlorophyta</taxon>
        <taxon>core chlorophytes</taxon>
        <taxon>Trebouxiophyceae</taxon>
        <taxon>Trebouxiophyceae incertae sedis</taxon>
        <taxon>Coccomyxaceae</taxon>
        <taxon>Coccomyxa</taxon>
    </lineage>
</organism>
<comment type="caution">
    <text evidence="10">The sequence shown here is derived from an EMBL/GenBank/DDBJ whole genome shotgun (WGS) entry which is preliminary data.</text>
</comment>
<proteinExistence type="predicted"/>
<feature type="domain" description="Zinc finger C2H2 LYAR-type" evidence="9">
    <location>
        <begin position="30"/>
        <end position="56"/>
    </location>
</feature>
<gene>
    <name evidence="10" type="ORF">WJX75_000547</name>
</gene>
<evidence type="ECO:0000313" key="11">
    <source>
        <dbReference type="Proteomes" id="UP001491310"/>
    </source>
</evidence>
<dbReference type="InterPro" id="IPR014898">
    <property type="entry name" value="Znf_C2H2_LYAR"/>
</dbReference>
<feature type="region of interest" description="Disordered" evidence="8">
    <location>
        <begin position="54"/>
        <end position="76"/>
    </location>
</feature>
<dbReference type="Proteomes" id="UP001491310">
    <property type="component" value="Unassembled WGS sequence"/>
</dbReference>
<evidence type="ECO:0000256" key="1">
    <source>
        <dbReference type="ARBA" id="ARBA00004123"/>
    </source>
</evidence>
<evidence type="ECO:0000313" key="10">
    <source>
        <dbReference type="EMBL" id="KAK9908623.1"/>
    </source>
</evidence>
<protein>
    <recommendedName>
        <fullName evidence="9">Zinc finger C2H2 LYAR-type domain-containing protein</fullName>
    </recommendedName>
</protein>
<comment type="subcellular location">
    <subcellularLocation>
        <location evidence="1">Nucleus</location>
    </subcellularLocation>
</comment>
<evidence type="ECO:0000259" key="9">
    <source>
        <dbReference type="Pfam" id="PF08790"/>
    </source>
</evidence>
<keyword evidence="3" id="KW-0677">Repeat</keyword>
<keyword evidence="2" id="KW-0479">Metal-binding</keyword>
<evidence type="ECO:0000256" key="3">
    <source>
        <dbReference type="ARBA" id="ARBA00022737"/>
    </source>
</evidence>
<keyword evidence="11" id="KW-1185">Reference proteome</keyword>
<dbReference type="InterPro" id="IPR036236">
    <property type="entry name" value="Znf_C2H2_sf"/>
</dbReference>
<dbReference type="PANTHER" id="PTHR13100">
    <property type="entry name" value="CELL GROWTH-REGULATING NUCLEOLAR PROTEIN LYAR"/>
    <property type="match status" value="1"/>
</dbReference>
<evidence type="ECO:0000256" key="4">
    <source>
        <dbReference type="ARBA" id="ARBA00022771"/>
    </source>
</evidence>
<keyword evidence="4 7" id="KW-0863">Zinc-finger</keyword>
<dbReference type="SUPFAM" id="SSF57667">
    <property type="entry name" value="beta-beta-alpha zinc fingers"/>
    <property type="match status" value="2"/>
</dbReference>
<sequence>MVWFECTDCGESLKKPKVQNHTYSCSASGFNCIDCGRTFDRHTVKEHTTCVTEHDKRETQAQGKGCQQGSGRGGWQ</sequence>
<evidence type="ECO:0000256" key="5">
    <source>
        <dbReference type="ARBA" id="ARBA00022833"/>
    </source>
</evidence>
<evidence type="ECO:0000256" key="2">
    <source>
        <dbReference type="ARBA" id="ARBA00022723"/>
    </source>
</evidence>
<dbReference type="EMBL" id="JALJOT010000007">
    <property type="protein sequence ID" value="KAK9908623.1"/>
    <property type="molecule type" value="Genomic_DNA"/>
</dbReference>
<keyword evidence="5" id="KW-0862">Zinc</keyword>
<dbReference type="Pfam" id="PF08790">
    <property type="entry name" value="zf-LYAR"/>
    <property type="match status" value="1"/>
</dbReference>
<keyword evidence="6" id="KW-0539">Nucleus</keyword>
<feature type="compositionally biased region" description="Gly residues" evidence="8">
    <location>
        <begin position="66"/>
        <end position="76"/>
    </location>
</feature>
<accession>A0ABR2YNY9</accession>
<evidence type="ECO:0000256" key="7">
    <source>
        <dbReference type="PROSITE-ProRule" id="PRU01145"/>
    </source>
</evidence>
<dbReference type="PROSITE" id="PS51804">
    <property type="entry name" value="ZF_C2HC_LYAR"/>
    <property type="match status" value="2"/>
</dbReference>
<dbReference type="PANTHER" id="PTHR13100:SF10">
    <property type="entry name" value="CELL GROWTH-REGULATING NUCLEOLAR PROTEIN"/>
    <property type="match status" value="1"/>
</dbReference>
<dbReference type="Gene3D" id="3.30.1490.490">
    <property type="match status" value="1"/>
</dbReference>
<dbReference type="InterPro" id="IPR039999">
    <property type="entry name" value="LYAR"/>
</dbReference>
<evidence type="ECO:0000256" key="6">
    <source>
        <dbReference type="ARBA" id="ARBA00023242"/>
    </source>
</evidence>
<name>A0ABR2YNY9_9CHLO</name>
<evidence type="ECO:0000256" key="8">
    <source>
        <dbReference type="SAM" id="MobiDB-lite"/>
    </source>
</evidence>
<reference evidence="10 11" key="1">
    <citation type="journal article" date="2024" name="Nat. Commun.">
        <title>Phylogenomics reveals the evolutionary origins of lichenization in chlorophyte algae.</title>
        <authorList>
            <person name="Puginier C."/>
            <person name="Libourel C."/>
            <person name="Otte J."/>
            <person name="Skaloud P."/>
            <person name="Haon M."/>
            <person name="Grisel S."/>
            <person name="Petersen M."/>
            <person name="Berrin J.G."/>
            <person name="Delaux P.M."/>
            <person name="Dal Grande F."/>
            <person name="Keller J."/>
        </authorList>
    </citation>
    <scope>NUCLEOTIDE SEQUENCE [LARGE SCALE GENOMIC DNA]</scope>
    <source>
        <strain evidence="10 11">SAG 216-7</strain>
    </source>
</reference>